<sequence>MTHNRSDLFSWFDYILFTGMLIISMAIGIYFGFFGKKQRTADEYLKGSKQMTVVPIAISLIANQISSTTLLAVPADIYRFGSNYVWIGLATIIECIITYYVYLPVFFNLQVTSVYEYIEMRFDRRLRFLTSLLGILAVFVFCPIVVYIPSLAFSQVTGFNVRLIACITSVICIFYTSIGGLKAVVWTDTVQFLIMITTFLIILFLGVSKIGGFKFMWSKSVEGGRLDIIDFSFDPTLRDSFGALIIGGTIQWLSCTAVYQGSVQKFMSVPSYKEVKQVMPFYAMGMVLFHMFATFTGLLLYARFWNCDPLSTQKVSRLEQLVPYLVMEIAGEFPGLPGIFIAGVYSAGLSSLSASLNTLSAIIYEVFVAPFIPQNTSQSCISTILKFIVLIIGVISTILVLVFEKLEGIFAVYTALIALSFGPLLGLFTLGMLIPKANSTGAFVGASISSIVVSWIAVQNQRYQSVIVANFIKPTSTDGCNVTIATINLVNQAQVDSPFILYRISFWFYSCICLCMTVIIGVIISTTTLLAVPADVYRFGSNYIWLALATIIECIITYYVYLPVFFNLQITSIYEYIQLRFDKRLRLLTSLFGILSIFIVCPVVIYIPSLAFSQVTGVNVYLIAGITSIICIFYTTIGGLKAVVWTDTVQFFIMIVTFIIILCMGIVTIGGFEFMWSKSVEGHRLDITDFSFNPTLRDSFGALIIGGTVQWLSFTAACQGTVQKLLSVPTYKEVRKVMPLFAIGMALFHIFATFAGLLLYARFWNCDPLSTQKVSRLEQLVPYFVMEVAGRFSGLPGVFIAGVYSAGLSTLSASLNTLSAVIYEDFISPFISKDISQKRISNILKLIVLIGGVISTLCVLVFEKFGGIFPVYTALMAISAGPVLGIFTLGMLIPKANSKGAFVGAFISSIVVAWIAVQNQKYQPVIVNEFIKPLSTDGCNVTNQIVNVTSLEVDTQFDSLFILYRITFWFYSFIGLCITVIIGVTVSWFTKHDKEHVPLELLSPVIHSFVKEKVPIELANISSKANEEEETHKSLLEKK</sequence>
<evidence type="ECO:0000256" key="10">
    <source>
        <dbReference type="ARBA" id="ARBA00023201"/>
    </source>
</evidence>
<keyword evidence="9 11" id="KW-0472">Membrane</keyword>
<keyword evidence="8" id="KW-0406">Ion transport</keyword>
<evidence type="ECO:0000256" key="9">
    <source>
        <dbReference type="ARBA" id="ARBA00023136"/>
    </source>
</evidence>
<evidence type="ECO:0000256" key="6">
    <source>
        <dbReference type="ARBA" id="ARBA00022989"/>
    </source>
</evidence>
<evidence type="ECO:0000256" key="3">
    <source>
        <dbReference type="ARBA" id="ARBA00022448"/>
    </source>
</evidence>
<keyword evidence="13" id="KW-1185">Reference proteome</keyword>
<feature type="transmembrane region" description="Helical" evidence="11">
    <location>
        <begin position="280"/>
        <end position="301"/>
    </location>
</feature>
<dbReference type="PROSITE" id="PS50283">
    <property type="entry name" value="NA_SOLUT_SYMP_3"/>
    <property type="match status" value="2"/>
</dbReference>
<reference evidence="13" key="1">
    <citation type="submission" date="2023-01" db="EMBL/GenBank/DDBJ databases">
        <title>Key to firefly adult light organ development and bioluminescence: homeobox transcription factors regulate luciferase expression and transportation to peroxisome.</title>
        <authorList>
            <person name="Fu X."/>
        </authorList>
    </citation>
    <scope>NUCLEOTIDE SEQUENCE [LARGE SCALE GENOMIC DNA]</scope>
</reference>
<name>A0AAN7SPS3_9COLE</name>
<feature type="transmembrane region" description="Helical" evidence="11">
    <location>
        <begin position="190"/>
        <end position="210"/>
    </location>
</feature>
<feature type="transmembrane region" description="Helical" evidence="11">
    <location>
        <begin position="53"/>
        <end position="73"/>
    </location>
</feature>
<feature type="transmembrane region" description="Helical" evidence="11">
    <location>
        <begin position="843"/>
        <end position="862"/>
    </location>
</feature>
<keyword evidence="7" id="KW-0915">Sodium</keyword>
<evidence type="ECO:0000313" key="13">
    <source>
        <dbReference type="Proteomes" id="UP001353858"/>
    </source>
</evidence>
<feature type="transmembrane region" description="Helical" evidence="11">
    <location>
        <begin position="85"/>
        <end position="107"/>
    </location>
</feature>
<proteinExistence type="inferred from homology"/>
<dbReference type="PANTHER" id="PTHR42985:SF21">
    <property type="entry name" value="SODIUM-DEPENDENT MULTIVITAMIN TRANSPORTER-LIKE PROTEIN"/>
    <property type="match status" value="1"/>
</dbReference>
<dbReference type="GO" id="GO:0005886">
    <property type="term" value="C:plasma membrane"/>
    <property type="evidence" value="ECO:0007669"/>
    <property type="project" value="UniProtKB-SubCell"/>
</dbReference>
<feature type="transmembrane region" description="Helical" evidence="11">
    <location>
        <begin position="241"/>
        <end position="259"/>
    </location>
</feature>
<keyword evidence="4" id="KW-1003">Cell membrane</keyword>
<feature type="transmembrane region" description="Helical" evidence="11">
    <location>
        <begin position="700"/>
        <end position="718"/>
    </location>
</feature>
<feature type="transmembrane region" description="Helical" evidence="11">
    <location>
        <begin position="620"/>
        <end position="644"/>
    </location>
</feature>
<keyword evidence="10" id="KW-0739">Sodium transport</keyword>
<dbReference type="EMBL" id="JARPUR010000004">
    <property type="protein sequence ID" value="KAK4876630.1"/>
    <property type="molecule type" value="Genomic_DNA"/>
</dbReference>
<feature type="transmembrane region" description="Helical" evidence="11">
    <location>
        <begin position="587"/>
        <end position="608"/>
    </location>
</feature>
<dbReference type="InterPro" id="IPR038377">
    <property type="entry name" value="Na/Glc_symporter_sf"/>
</dbReference>
<evidence type="ECO:0008006" key="14">
    <source>
        <dbReference type="Google" id="ProtNLM"/>
    </source>
</evidence>
<feature type="transmembrane region" description="Helical" evidence="11">
    <location>
        <begin position="440"/>
        <end position="458"/>
    </location>
</feature>
<evidence type="ECO:0000256" key="1">
    <source>
        <dbReference type="ARBA" id="ARBA00004651"/>
    </source>
</evidence>
<comment type="subcellular location">
    <subcellularLocation>
        <location evidence="1">Cell membrane</location>
        <topology evidence="1">Multi-pass membrane protein</topology>
    </subcellularLocation>
</comment>
<accession>A0AAN7SPS3</accession>
<feature type="transmembrane region" description="Helical" evidence="11">
    <location>
        <begin position="14"/>
        <end position="33"/>
    </location>
</feature>
<evidence type="ECO:0000256" key="11">
    <source>
        <dbReference type="SAM" id="Phobius"/>
    </source>
</evidence>
<keyword evidence="6 11" id="KW-1133">Transmembrane helix</keyword>
<dbReference type="CDD" id="cd11492">
    <property type="entry name" value="SLC5sbd_NIS-SMVT"/>
    <property type="match status" value="2"/>
</dbReference>
<feature type="transmembrane region" description="Helical" evidence="11">
    <location>
        <begin position="321"/>
        <end position="345"/>
    </location>
</feature>
<feature type="transmembrane region" description="Helical" evidence="11">
    <location>
        <begin position="410"/>
        <end position="434"/>
    </location>
</feature>
<keyword evidence="3" id="KW-0813">Transport</keyword>
<evidence type="ECO:0000256" key="2">
    <source>
        <dbReference type="ARBA" id="ARBA00006434"/>
    </source>
</evidence>
<dbReference type="Pfam" id="PF00474">
    <property type="entry name" value="SSF"/>
    <property type="match status" value="2"/>
</dbReference>
<gene>
    <name evidence="12" type="ORF">RN001_009136</name>
</gene>
<feature type="transmembrane region" description="Helical" evidence="11">
    <location>
        <begin position="384"/>
        <end position="403"/>
    </location>
</feature>
<feature type="transmembrane region" description="Helical" evidence="11">
    <location>
        <begin position="128"/>
        <end position="153"/>
    </location>
</feature>
<dbReference type="GO" id="GO:0015293">
    <property type="term" value="F:symporter activity"/>
    <property type="evidence" value="ECO:0007669"/>
    <property type="project" value="TreeGrafter"/>
</dbReference>
<feature type="transmembrane region" description="Helical" evidence="11">
    <location>
        <begin position="352"/>
        <end position="372"/>
    </location>
</feature>
<dbReference type="GO" id="GO:0006814">
    <property type="term" value="P:sodium ion transport"/>
    <property type="evidence" value="ECO:0007669"/>
    <property type="project" value="UniProtKB-KW"/>
</dbReference>
<evidence type="ECO:0000256" key="5">
    <source>
        <dbReference type="ARBA" id="ARBA00022692"/>
    </source>
</evidence>
<organism evidence="12 13">
    <name type="scientific">Aquatica leii</name>
    <dbReference type="NCBI Taxonomy" id="1421715"/>
    <lineage>
        <taxon>Eukaryota</taxon>
        <taxon>Metazoa</taxon>
        <taxon>Ecdysozoa</taxon>
        <taxon>Arthropoda</taxon>
        <taxon>Hexapoda</taxon>
        <taxon>Insecta</taxon>
        <taxon>Pterygota</taxon>
        <taxon>Neoptera</taxon>
        <taxon>Endopterygota</taxon>
        <taxon>Coleoptera</taxon>
        <taxon>Polyphaga</taxon>
        <taxon>Elateriformia</taxon>
        <taxon>Elateroidea</taxon>
        <taxon>Lampyridae</taxon>
        <taxon>Luciolinae</taxon>
        <taxon>Aquatica</taxon>
    </lineage>
</organism>
<feature type="transmembrane region" description="Helical" evidence="11">
    <location>
        <begin position="798"/>
        <end position="823"/>
    </location>
</feature>
<evidence type="ECO:0000313" key="12">
    <source>
        <dbReference type="EMBL" id="KAK4876630.1"/>
    </source>
</evidence>
<feature type="transmembrane region" description="Helical" evidence="11">
    <location>
        <begin position="900"/>
        <end position="917"/>
    </location>
</feature>
<feature type="transmembrane region" description="Helical" evidence="11">
    <location>
        <begin position="739"/>
        <end position="761"/>
    </location>
</feature>
<dbReference type="Proteomes" id="UP001353858">
    <property type="component" value="Unassembled WGS sequence"/>
</dbReference>
<protein>
    <recommendedName>
        <fullName evidence="14">Sodium-dependent multivitamin transporter</fullName>
    </recommendedName>
</protein>
<dbReference type="InterPro" id="IPR051163">
    <property type="entry name" value="Sodium:Solute_Symporter_SSF"/>
</dbReference>
<dbReference type="InterPro" id="IPR001734">
    <property type="entry name" value="Na/solute_symporter"/>
</dbReference>
<comment type="caution">
    <text evidence="12">The sequence shown here is derived from an EMBL/GenBank/DDBJ whole genome shotgun (WGS) entry which is preliminary data.</text>
</comment>
<feature type="transmembrane region" description="Helical" evidence="11">
    <location>
        <begin position="868"/>
        <end position="893"/>
    </location>
</feature>
<evidence type="ECO:0000256" key="4">
    <source>
        <dbReference type="ARBA" id="ARBA00022475"/>
    </source>
</evidence>
<feature type="transmembrane region" description="Helical" evidence="11">
    <location>
        <begin position="968"/>
        <end position="989"/>
    </location>
</feature>
<dbReference type="PANTHER" id="PTHR42985">
    <property type="entry name" value="SODIUM-COUPLED MONOCARBOXYLATE TRANSPORTER"/>
    <property type="match status" value="1"/>
</dbReference>
<dbReference type="NCBIfam" id="TIGR00813">
    <property type="entry name" value="sss"/>
    <property type="match status" value="2"/>
</dbReference>
<comment type="similarity">
    <text evidence="2">Belongs to the sodium:solute symporter (SSF) (TC 2.A.21) family.</text>
</comment>
<dbReference type="Gene3D" id="1.20.1730.10">
    <property type="entry name" value="Sodium/glucose cotransporter"/>
    <property type="match status" value="1"/>
</dbReference>
<feature type="transmembrane region" description="Helical" evidence="11">
    <location>
        <begin position="651"/>
        <end position="672"/>
    </location>
</feature>
<feature type="transmembrane region" description="Helical" evidence="11">
    <location>
        <begin position="543"/>
        <end position="566"/>
    </location>
</feature>
<feature type="transmembrane region" description="Helical" evidence="11">
    <location>
        <begin position="159"/>
        <end position="178"/>
    </location>
</feature>
<evidence type="ECO:0000256" key="7">
    <source>
        <dbReference type="ARBA" id="ARBA00023053"/>
    </source>
</evidence>
<keyword evidence="5 11" id="KW-0812">Transmembrane</keyword>
<dbReference type="AlphaFoldDB" id="A0AAN7SPS3"/>
<feature type="transmembrane region" description="Helical" evidence="11">
    <location>
        <begin position="506"/>
        <end position="531"/>
    </location>
</feature>
<evidence type="ECO:0000256" key="8">
    <source>
        <dbReference type="ARBA" id="ARBA00023065"/>
    </source>
</evidence>